<evidence type="ECO:0000256" key="1">
    <source>
        <dbReference type="SAM" id="Phobius"/>
    </source>
</evidence>
<dbReference type="EMBL" id="WTYR01000001">
    <property type="protein sequence ID" value="MXP09008.1"/>
    <property type="molecule type" value="Genomic_DNA"/>
</dbReference>
<dbReference type="AlphaFoldDB" id="A0A6I4TZE3"/>
<keyword evidence="1" id="KW-0472">Membrane</keyword>
<dbReference type="RefSeq" id="WP_160615509.1">
    <property type="nucleotide sequence ID" value="NZ_WTYR01000001.1"/>
</dbReference>
<evidence type="ECO:0000313" key="3">
    <source>
        <dbReference type="Proteomes" id="UP000429229"/>
    </source>
</evidence>
<dbReference type="OrthoDB" id="7507955at2"/>
<feature type="transmembrane region" description="Helical" evidence="1">
    <location>
        <begin position="44"/>
        <end position="63"/>
    </location>
</feature>
<keyword evidence="1" id="KW-0812">Transmembrane</keyword>
<sequence>MIRKIGRLFTIKTKVEAYLIIYALALGAVERGSAYHDQIPGFGGWLLFLACTCAVFLAGAKILDCVEREQAERAALEAETNS</sequence>
<proteinExistence type="predicted"/>
<keyword evidence="3" id="KW-1185">Reference proteome</keyword>
<reference evidence="2 3" key="1">
    <citation type="submission" date="2019-12" db="EMBL/GenBank/DDBJ databases">
        <title>Genomic-based taxomic classification of the family Erythrobacteraceae.</title>
        <authorList>
            <person name="Xu L."/>
        </authorList>
    </citation>
    <scope>NUCLEOTIDE SEQUENCE [LARGE SCALE GENOMIC DNA]</scope>
    <source>
        <strain evidence="2 3">LMG 29519</strain>
    </source>
</reference>
<name>A0A6I4TZE3_9SPHN</name>
<protein>
    <submittedName>
        <fullName evidence="2">Uncharacterized protein</fullName>
    </submittedName>
</protein>
<organism evidence="2 3">
    <name type="scientific">Alteriqipengyuania halimionae</name>
    <dbReference type="NCBI Taxonomy" id="1926630"/>
    <lineage>
        <taxon>Bacteria</taxon>
        <taxon>Pseudomonadati</taxon>
        <taxon>Pseudomonadota</taxon>
        <taxon>Alphaproteobacteria</taxon>
        <taxon>Sphingomonadales</taxon>
        <taxon>Erythrobacteraceae</taxon>
        <taxon>Alteriqipengyuania</taxon>
    </lineage>
</organism>
<keyword evidence="1" id="KW-1133">Transmembrane helix</keyword>
<accession>A0A6I4TZE3</accession>
<gene>
    <name evidence="2" type="ORF">GRI68_02300</name>
</gene>
<dbReference type="Proteomes" id="UP000429229">
    <property type="component" value="Unassembled WGS sequence"/>
</dbReference>
<evidence type="ECO:0000313" key="2">
    <source>
        <dbReference type="EMBL" id="MXP09008.1"/>
    </source>
</evidence>
<comment type="caution">
    <text evidence="2">The sequence shown here is derived from an EMBL/GenBank/DDBJ whole genome shotgun (WGS) entry which is preliminary data.</text>
</comment>